<dbReference type="EMBL" id="LAZR01009142">
    <property type="protein sequence ID" value="KKM74435.1"/>
    <property type="molecule type" value="Genomic_DNA"/>
</dbReference>
<proteinExistence type="predicted"/>
<comment type="caution">
    <text evidence="1">The sequence shown here is derived from an EMBL/GenBank/DDBJ whole genome shotgun (WGS) entry which is preliminary data.</text>
</comment>
<sequence length="122" mass="13601">MAGIPAKFYRGLGIRAQGDIAGMTVYRTKRGKQVIFPKTRPKAPPGPLALRNQNRFRLAAAAWAAIGLAGRLRWKKAALRGHLGITGYNLFISWQMMKDRATIETIERLTGEVLIDDSYCEI</sequence>
<name>A0A0F9MCU6_9ZZZZ</name>
<evidence type="ECO:0000313" key="1">
    <source>
        <dbReference type="EMBL" id="KKM74435.1"/>
    </source>
</evidence>
<accession>A0A0F9MCU6</accession>
<organism evidence="1">
    <name type="scientific">marine sediment metagenome</name>
    <dbReference type="NCBI Taxonomy" id="412755"/>
    <lineage>
        <taxon>unclassified sequences</taxon>
        <taxon>metagenomes</taxon>
        <taxon>ecological metagenomes</taxon>
    </lineage>
</organism>
<dbReference type="AlphaFoldDB" id="A0A0F9MCU6"/>
<protein>
    <submittedName>
        <fullName evidence="1">Uncharacterized protein</fullName>
    </submittedName>
</protein>
<gene>
    <name evidence="1" type="ORF">LCGC14_1400350</name>
</gene>
<reference evidence="1" key="1">
    <citation type="journal article" date="2015" name="Nature">
        <title>Complex archaea that bridge the gap between prokaryotes and eukaryotes.</title>
        <authorList>
            <person name="Spang A."/>
            <person name="Saw J.H."/>
            <person name="Jorgensen S.L."/>
            <person name="Zaremba-Niedzwiedzka K."/>
            <person name="Martijn J."/>
            <person name="Lind A.E."/>
            <person name="van Eijk R."/>
            <person name="Schleper C."/>
            <person name="Guy L."/>
            <person name="Ettema T.J."/>
        </authorList>
    </citation>
    <scope>NUCLEOTIDE SEQUENCE</scope>
</reference>